<evidence type="ECO:0000256" key="1">
    <source>
        <dbReference type="SAM" id="MobiDB-lite"/>
    </source>
</evidence>
<dbReference type="OrthoDB" id="5398685at2759"/>
<dbReference type="EMBL" id="LT598486">
    <property type="protein sequence ID" value="SCW03467.1"/>
    <property type="molecule type" value="Genomic_DNA"/>
</dbReference>
<dbReference type="Proteomes" id="UP000190831">
    <property type="component" value="Chromosome G"/>
</dbReference>
<dbReference type="AlphaFoldDB" id="A0A1G4MI33"/>
<gene>
    <name evidence="2" type="ORF">LAFE_0G11078G</name>
</gene>
<evidence type="ECO:0000313" key="3">
    <source>
        <dbReference type="Proteomes" id="UP000190831"/>
    </source>
</evidence>
<organism evidence="2 3">
    <name type="scientific">Lachancea fermentati</name>
    <name type="common">Zygosaccharomyces fermentati</name>
    <dbReference type="NCBI Taxonomy" id="4955"/>
    <lineage>
        <taxon>Eukaryota</taxon>
        <taxon>Fungi</taxon>
        <taxon>Dikarya</taxon>
        <taxon>Ascomycota</taxon>
        <taxon>Saccharomycotina</taxon>
        <taxon>Saccharomycetes</taxon>
        <taxon>Saccharomycetales</taxon>
        <taxon>Saccharomycetaceae</taxon>
        <taxon>Lachancea</taxon>
    </lineage>
</organism>
<feature type="region of interest" description="Disordered" evidence="1">
    <location>
        <begin position="55"/>
        <end position="74"/>
    </location>
</feature>
<reference evidence="2 3" key="1">
    <citation type="submission" date="2016-03" db="EMBL/GenBank/DDBJ databases">
        <authorList>
            <person name="Devillers H."/>
        </authorList>
    </citation>
    <scope>NUCLEOTIDE SEQUENCE [LARGE SCALE GENOMIC DNA]</scope>
    <source>
        <strain evidence="2">CBS 6772</strain>
    </source>
</reference>
<protein>
    <submittedName>
        <fullName evidence="2">LAFE_0G11078g1_1</fullName>
    </submittedName>
</protein>
<keyword evidence="3" id="KW-1185">Reference proteome</keyword>
<evidence type="ECO:0000313" key="2">
    <source>
        <dbReference type="EMBL" id="SCW03467.1"/>
    </source>
</evidence>
<name>A0A1G4MI33_LACFM</name>
<accession>A0A1G4MI33</accession>
<sequence length="74" mass="8293">MTKKMINDVGISSNEFISVFNQLQEGEKTADKLEKMLDQLEGKIEAILSETNALDSKDKISKPVEDHENNDISP</sequence>
<proteinExistence type="predicted"/>